<dbReference type="InterPro" id="IPR014470">
    <property type="entry name" value="UCP01500"/>
</dbReference>
<sequence>MTDASTGPPHETEPDEASSDAESPPVDSAPTAAPDESGDANVGYGLLDEEMGPSGAMAHLYRGEVHRMKLWRERLDQTTNWAVLLLAAILTWAFSNPSNPHYVLLIGNIAVGLFLVIEARRYRAYDMWRSRVRTLQRNVFAPGLDPTREVDPDWREHLAADYYQPTLKITFEEALAHRLRRVYLPLFCILDGAWVLRVTAFSAVPWPESAAIGVVSGLAVTAGLAVAFCAALFVALRPRTWRAQDELRTEDIRSPHE</sequence>
<dbReference type="Pfam" id="PF10028">
    <property type="entry name" value="DUF2270"/>
    <property type="match status" value="1"/>
</dbReference>
<feature type="transmembrane region" description="Helical" evidence="2">
    <location>
        <begin position="101"/>
        <end position="119"/>
    </location>
</feature>
<evidence type="ECO:0000313" key="4">
    <source>
        <dbReference type="Proteomes" id="UP001057580"/>
    </source>
</evidence>
<proteinExistence type="predicted"/>
<feature type="transmembrane region" description="Helical" evidence="2">
    <location>
        <begin position="78"/>
        <end position="95"/>
    </location>
</feature>
<gene>
    <name evidence="3" type="ORF">N0B31_07945</name>
</gene>
<feature type="region of interest" description="Disordered" evidence="1">
    <location>
        <begin position="1"/>
        <end position="46"/>
    </location>
</feature>
<protein>
    <submittedName>
        <fullName evidence="3">DUF2270 domain-containing protein</fullName>
    </submittedName>
</protein>
<name>A0A9E7R6R1_9EURY</name>
<keyword evidence="2" id="KW-0812">Transmembrane</keyword>
<accession>A0A9E7R6R1</accession>
<dbReference type="Proteomes" id="UP001057580">
    <property type="component" value="Chromosome"/>
</dbReference>
<evidence type="ECO:0000256" key="2">
    <source>
        <dbReference type="SAM" id="Phobius"/>
    </source>
</evidence>
<dbReference type="GeneID" id="74942345"/>
<reference evidence="3" key="1">
    <citation type="submission" date="2022-09" db="EMBL/GenBank/DDBJ databases">
        <title>Diverse halophilic archaea isolated from saline environments.</title>
        <authorList>
            <person name="Cui H.-L."/>
        </authorList>
    </citation>
    <scope>NUCLEOTIDE SEQUENCE</scope>
    <source>
        <strain evidence="3">ZS-35-S2</strain>
    </source>
</reference>
<keyword evidence="4" id="KW-1185">Reference proteome</keyword>
<dbReference type="AlphaFoldDB" id="A0A9E7R6R1"/>
<evidence type="ECO:0000256" key="1">
    <source>
        <dbReference type="SAM" id="MobiDB-lite"/>
    </source>
</evidence>
<keyword evidence="2" id="KW-0472">Membrane</keyword>
<evidence type="ECO:0000313" key="3">
    <source>
        <dbReference type="EMBL" id="UWM56214.1"/>
    </source>
</evidence>
<keyword evidence="2" id="KW-1133">Transmembrane helix</keyword>
<dbReference type="KEGG" id="ssai:N0B31_07945"/>
<organism evidence="3 4">
    <name type="scientific">Salinirubellus salinus</name>
    <dbReference type="NCBI Taxonomy" id="1364945"/>
    <lineage>
        <taxon>Archaea</taxon>
        <taxon>Methanobacteriati</taxon>
        <taxon>Methanobacteriota</taxon>
        <taxon>Stenosarchaea group</taxon>
        <taxon>Halobacteria</taxon>
        <taxon>Halobacteriales</taxon>
        <taxon>Natronomonadaceae</taxon>
        <taxon>Salinirubellus</taxon>
    </lineage>
</organism>
<feature type="transmembrane region" description="Helical" evidence="2">
    <location>
        <begin position="210"/>
        <end position="236"/>
    </location>
</feature>
<dbReference type="RefSeq" id="WP_260595334.1">
    <property type="nucleotide sequence ID" value="NZ_CP104003.1"/>
</dbReference>
<dbReference type="EMBL" id="CP104003">
    <property type="protein sequence ID" value="UWM56214.1"/>
    <property type="molecule type" value="Genomic_DNA"/>
</dbReference>
<feature type="transmembrane region" description="Helical" evidence="2">
    <location>
        <begin position="182"/>
        <end position="204"/>
    </location>
</feature>